<dbReference type="InterPro" id="IPR007905">
    <property type="entry name" value="EBP"/>
</dbReference>
<feature type="transmembrane region" description="Helical" evidence="14">
    <location>
        <begin position="116"/>
        <end position="141"/>
    </location>
</feature>
<keyword evidence="3" id="KW-0444">Lipid biosynthesis</keyword>
<feature type="transmembrane region" description="Helical" evidence="14">
    <location>
        <begin position="30"/>
        <end position="50"/>
    </location>
</feature>
<evidence type="ECO:0000256" key="6">
    <source>
        <dbReference type="ARBA" id="ARBA00022989"/>
    </source>
</evidence>
<evidence type="ECO:0000313" key="16">
    <source>
        <dbReference type="EMBL" id="KAF2231394.1"/>
    </source>
</evidence>
<dbReference type="PANTHER" id="PTHR14207">
    <property type="entry name" value="STEROL ISOMERASE"/>
    <property type="match status" value="1"/>
</dbReference>
<evidence type="ECO:0000256" key="7">
    <source>
        <dbReference type="ARBA" id="ARBA00023011"/>
    </source>
</evidence>
<dbReference type="Proteomes" id="UP000800092">
    <property type="component" value="Unassembled WGS sequence"/>
</dbReference>
<evidence type="ECO:0000256" key="11">
    <source>
        <dbReference type="ARBA" id="ARBA00023221"/>
    </source>
</evidence>
<evidence type="ECO:0000256" key="4">
    <source>
        <dbReference type="ARBA" id="ARBA00022692"/>
    </source>
</evidence>
<protein>
    <submittedName>
        <fullName evidence="16">Emopamil-binding protein</fullName>
    </submittedName>
</protein>
<evidence type="ECO:0000256" key="5">
    <source>
        <dbReference type="ARBA" id="ARBA00022955"/>
    </source>
</evidence>
<keyword evidence="11" id="KW-0753">Steroid metabolism</keyword>
<dbReference type="GO" id="GO:0016126">
    <property type="term" value="P:sterol biosynthetic process"/>
    <property type="evidence" value="ECO:0007669"/>
    <property type="project" value="UniProtKB-KW"/>
</dbReference>
<keyword evidence="7" id="KW-0756">Sterol biosynthesis</keyword>
<dbReference type="GO" id="GO:0000247">
    <property type="term" value="F:C-8 sterol isomerase activity"/>
    <property type="evidence" value="ECO:0007669"/>
    <property type="project" value="TreeGrafter"/>
</dbReference>
<evidence type="ECO:0000256" key="3">
    <source>
        <dbReference type="ARBA" id="ARBA00022516"/>
    </source>
</evidence>
<comment type="subcellular location">
    <subcellularLocation>
        <location evidence="1">Membrane</location>
        <topology evidence="1">Multi-pass membrane protein</topology>
    </subcellularLocation>
</comment>
<keyword evidence="8" id="KW-0443">Lipid metabolism</keyword>
<dbReference type="EMBL" id="ML991827">
    <property type="protein sequence ID" value="KAF2231394.1"/>
    <property type="molecule type" value="Genomic_DNA"/>
</dbReference>
<evidence type="ECO:0000256" key="8">
    <source>
        <dbReference type="ARBA" id="ARBA00023098"/>
    </source>
</evidence>
<dbReference type="GO" id="GO:0005783">
    <property type="term" value="C:endoplasmic reticulum"/>
    <property type="evidence" value="ECO:0007669"/>
    <property type="project" value="TreeGrafter"/>
</dbReference>
<dbReference type="PANTHER" id="PTHR14207:SF0">
    <property type="entry name" value="3-BETA-HYDROXYSTEROID-DELTA(8),DELTA(7)-ISOMERASE"/>
    <property type="match status" value="1"/>
</dbReference>
<comment type="similarity">
    <text evidence="2">Belongs to the EBP family.</text>
</comment>
<evidence type="ECO:0000256" key="13">
    <source>
        <dbReference type="PROSITE-ProRule" id="PRU01087"/>
    </source>
</evidence>
<feature type="domain" description="EXPERA" evidence="15">
    <location>
        <begin position="60"/>
        <end position="206"/>
    </location>
</feature>
<keyword evidence="12" id="KW-0413">Isomerase</keyword>
<evidence type="ECO:0000256" key="1">
    <source>
        <dbReference type="ARBA" id="ARBA00004141"/>
    </source>
</evidence>
<name>A0A6A6GZZ4_VIRVR</name>
<evidence type="ECO:0000259" key="15">
    <source>
        <dbReference type="PROSITE" id="PS51751"/>
    </source>
</evidence>
<keyword evidence="17" id="KW-1185">Reference proteome</keyword>
<evidence type="ECO:0000256" key="14">
    <source>
        <dbReference type="SAM" id="Phobius"/>
    </source>
</evidence>
<proteinExistence type="inferred from homology"/>
<dbReference type="OrthoDB" id="58557at2759"/>
<dbReference type="InterPro" id="IPR033118">
    <property type="entry name" value="EXPERA"/>
</dbReference>
<evidence type="ECO:0000256" key="10">
    <source>
        <dbReference type="ARBA" id="ARBA00023166"/>
    </source>
</evidence>
<sequence>MSNLSDAIHPYYPLEADISGFLKNEWSTPALLATFATACTAVFSITYATLRFFRPRLPQSELLTILWFVLCGSIHIFFEGFFVANYKDLGSSQHPIGQMWKEYALSDSRYLTSDPLVLSVEALTAIFWGPLSFTIAGLIAVNHPLRHPLQALVSAGQIYGDILYYATNTYDHFFNHISYSRPEAFYFWVYYFLMNFFWIVIPSVLLCSSIVATRRAFETVNRLEENKKGE</sequence>
<dbReference type="GO" id="GO:0016020">
    <property type="term" value="C:membrane"/>
    <property type="evidence" value="ECO:0007669"/>
    <property type="project" value="UniProtKB-SubCell"/>
</dbReference>
<gene>
    <name evidence="16" type="ORF">EV356DRAFT_452051</name>
</gene>
<organism evidence="16 17">
    <name type="scientific">Viridothelium virens</name>
    <name type="common">Speckled blister lichen</name>
    <name type="synonym">Trypethelium virens</name>
    <dbReference type="NCBI Taxonomy" id="1048519"/>
    <lineage>
        <taxon>Eukaryota</taxon>
        <taxon>Fungi</taxon>
        <taxon>Dikarya</taxon>
        <taxon>Ascomycota</taxon>
        <taxon>Pezizomycotina</taxon>
        <taxon>Dothideomycetes</taxon>
        <taxon>Dothideomycetes incertae sedis</taxon>
        <taxon>Trypetheliales</taxon>
        <taxon>Trypetheliaceae</taxon>
        <taxon>Viridothelium</taxon>
    </lineage>
</organism>
<feature type="transmembrane region" description="Helical" evidence="14">
    <location>
        <begin position="62"/>
        <end position="84"/>
    </location>
</feature>
<keyword evidence="6 13" id="KW-1133">Transmembrane helix</keyword>
<keyword evidence="10" id="KW-1207">Sterol metabolism</keyword>
<evidence type="ECO:0000313" key="17">
    <source>
        <dbReference type="Proteomes" id="UP000800092"/>
    </source>
</evidence>
<dbReference type="GO" id="GO:0047750">
    <property type="term" value="F:cholestenol delta-isomerase activity"/>
    <property type="evidence" value="ECO:0007669"/>
    <property type="project" value="InterPro"/>
</dbReference>
<reference evidence="16" key="1">
    <citation type="journal article" date="2020" name="Stud. Mycol.">
        <title>101 Dothideomycetes genomes: a test case for predicting lifestyles and emergence of pathogens.</title>
        <authorList>
            <person name="Haridas S."/>
            <person name="Albert R."/>
            <person name="Binder M."/>
            <person name="Bloem J."/>
            <person name="Labutti K."/>
            <person name="Salamov A."/>
            <person name="Andreopoulos B."/>
            <person name="Baker S."/>
            <person name="Barry K."/>
            <person name="Bills G."/>
            <person name="Bluhm B."/>
            <person name="Cannon C."/>
            <person name="Castanera R."/>
            <person name="Culley D."/>
            <person name="Daum C."/>
            <person name="Ezra D."/>
            <person name="Gonzalez J."/>
            <person name="Henrissat B."/>
            <person name="Kuo A."/>
            <person name="Liang C."/>
            <person name="Lipzen A."/>
            <person name="Lutzoni F."/>
            <person name="Magnuson J."/>
            <person name="Mondo S."/>
            <person name="Nolan M."/>
            <person name="Ohm R."/>
            <person name="Pangilinan J."/>
            <person name="Park H.-J."/>
            <person name="Ramirez L."/>
            <person name="Alfaro M."/>
            <person name="Sun H."/>
            <person name="Tritt A."/>
            <person name="Yoshinaga Y."/>
            <person name="Zwiers L.-H."/>
            <person name="Turgeon B."/>
            <person name="Goodwin S."/>
            <person name="Spatafora J."/>
            <person name="Crous P."/>
            <person name="Grigoriev I."/>
        </authorList>
    </citation>
    <scope>NUCLEOTIDE SEQUENCE</scope>
    <source>
        <strain evidence="16">Tuck. ex Michener</strain>
    </source>
</reference>
<dbReference type="PROSITE" id="PS51751">
    <property type="entry name" value="EXPERA"/>
    <property type="match status" value="1"/>
</dbReference>
<accession>A0A6A6GZZ4</accession>
<keyword evidence="5" id="KW-0752">Steroid biosynthesis</keyword>
<dbReference type="AlphaFoldDB" id="A0A6A6GZZ4"/>
<evidence type="ECO:0000256" key="2">
    <source>
        <dbReference type="ARBA" id="ARBA00008337"/>
    </source>
</evidence>
<keyword evidence="4 13" id="KW-0812">Transmembrane</keyword>
<feature type="transmembrane region" description="Helical" evidence="14">
    <location>
        <begin position="148"/>
        <end position="167"/>
    </location>
</feature>
<dbReference type="GO" id="GO:0004769">
    <property type="term" value="F:steroid Delta-isomerase activity"/>
    <property type="evidence" value="ECO:0007669"/>
    <property type="project" value="TreeGrafter"/>
</dbReference>
<keyword evidence="9 13" id="KW-0472">Membrane</keyword>
<evidence type="ECO:0000256" key="9">
    <source>
        <dbReference type="ARBA" id="ARBA00023136"/>
    </source>
</evidence>
<feature type="transmembrane region" description="Helical" evidence="14">
    <location>
        <begin position="187"/>
        <end position="212"/>
    </location>
</feature>
<dbReference type="Pfam" id="PF05241">
    <property type="entry name" value="EBP"/>
    <property type="match status" value="1"/>
</dbReference>
<evidence type="ECO:0000256" key="12">
    <source>
        <dbReference type="ARBA" id="ARBA00023235"/>
    </source>
</evidence>